<evidence type="ECO:0000256" key="1">
    <source>
        <dbReference type="ARBA" id="ARBA00004651"/>
    </source>
</evidence>
<sequence>MSETLLLLFLALLLDRLVGDPDRLWRRVPHPVVLFGRAIGLMDKLFNGKRLSADTKRFNGAAGIAVLLAASVFLGFFVHRLLAPLGIVGALVEIVIVAIFLAQKSLYDHVRAVSSGLKRGGLAGGRQAVSMIVGRDPATLDEPAICRAGIESLAENFSDGVVAPALWYALFGLPGLFAYKMLNTADSMIGHKNAKYLDFGRASARLDDLANWPAARLSILFLAAGAWAVKGRAAARHAIGTALRDAGLHRSPNSGWPEAAMAGALGIGLAGPRIYGGTRVDEPMMNASGRTVATVADIDLSLRIFSAACAALAAAVLLAALLAALL</sequence>
<feature type="transmembrane region" description="Helical" evidence="9">
    <location>
        <begin position="83"/>
        <end position="102"/>
    </location>
</feature>
<comment type="caution">
    <text evidence="10">The sequence shown here is derived from an EMBL/GenBank/DDBJ whole genome shotgun (WGS) entry which is preliminary data.</text>
</comment>
<dbReference type="HAMAP" id="MF_00024">
    <property type="entry name" value="CobD_CbiB"/>
    <property type="match status" value="1"/>
</dbReference>
<accession>A0A4R2D306</accession>
<evidence type="ECO:0000256" key="4">
    <source>
        <dbReference type="ARBA" id="ARBA00022475"/>
    </source>
</evidence>
<dbReference type="Pfam" id="PF03186">
    <property type="entry name" value="CobD_Cbib"/>
    <property type="match status" value="1"/>
</dbReference>
<dbReference type="GO" id="GO:0048472">
    <property type="term" value="F:threonine-phosphate decarboxylase activity"/>
    <property type="evidence" value="ECO:0007669"/>
    <property type="project" value="InterPro"/>
</dbReference>
<name>A0A4R2D306_SHIGR</name>
<dbReference type="Proteomes" id="UP000295351">
    <property type="component" value="Unassembled WGS sequence"/>
</dbReference>
<dbReference type="GO" id="GO:0005886">
    <property type="term" value="C:plasma membrane"/>
    <property type="evidence" value="ECO:0007669"/>
    <property type="project" value="UniProtKB-SubCell"/>
</dbReference>
<reference evidence="10 11" key="1">
    <citation type="submission" date="2019-03" db="EMBL/GenBank/DDBJ databases">
        <title>Genomic Encyclopedia of Type Strains, Phase IV (KMG-IV): sequencing the most valuable type-strain genomes for metagenomic binning, comparative biology and taxonomic classification.</title>
        <authorList>
            <person name="Goeker M."/>
        </authorList>
    </citation>
    <scope>NUCLEOTIDE SEQUENCE [LARGE SCALE GENOMIC DNA]</scope>
    <source>
        <strain evidence="10 11">DSM 18401</strain>
    </source>
</reference>
<evidence type="ECO:0000256" key="5">
    <source>
        <dbReference type="ARBA" id="ARBA00022573"/>
    </source>
</evidence>
<dbReference type="NCBIfam" id="TIGR00380">
    <property type="entry name" value="cobal_cbiB"/>
    <property type="match status" value="1"/>
</dbReference>
<evidence type="ECO:0000256" key="8">
    <source>
        <dbReference type="ARBA" id="ARBA00023136"/>
    </source>
</evidence>
<comment type="function">
    <text evidence="9">Converts cobyric acid to cobinamide by the addition of aminopropanol on the F carboxylic group.</text>
</comment>
<keyword evidence="6 9" id="KW-0812">Transmembrane</keyword>
<keyword evidence="5 9" id="KW-0169">Cobalamin biosynthesis</keyword>
<dbReference type="AlphaFoldDB" id="A0A4R2D306"/>
<dbReference type="PANTHER" id="PTHR34308:SF1">
    <property type="entry name" value="COBALAMIN BIOSYNTHESIS PROTEIN CBIB"/>
    <property type="match status" value="1"/>
</dbReference>
<evidence type="ECO:0000313" key="11">
    <source>
        <dbReference type="Proteomes" id="UP000295351"/>
    </source>
</evidence>
<gene>
    <name evidence="9" type="primary">cobD</name>
    <name evidence="10" type="ORF">EV665_101577</name>
</gene>
<feature type="transmembrane region" description="Helical" evidence="9">
    <location>
        <begin position="58"/>
        <end position="77"/>
    </location>
</feature>
<comment type="caution">
    <text evidence="9">Lacks conserved residue(s) required for the propagation of feature annotation.</text>
</comment>
<comment type="similarity">
    <text evidence="3 9">Belongs to the CobD/CbiB family.</text>
</comment>
<feature type="transmembrane region" description="Helical" evidence="9">
    <location>
        <begin position="304"/>
        <end position="325"/>
    </location>
</feature>
<protein>
    <recommendedName>
        <fullName evidence="9">Cobalamin biosynthesis protein CobD</fullName>
    </recommendedName>
</protein>
<evidence type="ECO:0000256" key="7">
    <source>
        <dbReference type="ARBA" id="ARBA00022989"/>
    </source>
</evidence>
<evidence type="ECO:0000313" key="10">
    <source>
        <dbReference type="EMBL" id="TCN48838.1"/>
    </source>
</evidence>
<keyword evidence="4 9" id="KW-1003">Cell membrane</keyword>
<evidence type="ECO:0000256" key="9">
    <source>
        <dbReference type="HAMAP-Rule" id="MF_00024"/>
    </source>
</evidence>
<dbReference type="UniPathway" id="UPA00148"/>
<dbReference type="EMBL" id="SLVX01000001">
    <property type="protein sequence ID" value="TCN48838.1"/>
    <property type="molecule type" value="Genomic_DNA"/>
</dbReference>
<dbReference type="GO" id="GO:0009236">
    <property type="term" value="P:cobalamin biosynthetic process"/>
    <property type="evidence" value="ECO:0007669"/>
    <property type="project" value="UniProtKB-UniRule"/>
</dbReference>
<keyword evidence="11" id="KW-1185">Reference proteome</keyword>
<evidence type="ECO:0000256" key="2">
    <source>
        <dbReference type="ARBA" id="ARBA00004953"/>
    </source>
</evidence>
<evidence type="ECO:0000256" key="3">
    <source>
        <dbReference type="ARBA" id="ARBA00006263"/>
    </source>
</evidence>
<comment type="subcellular location">
    <subcellularLocation>
        <location evidence="1 9">Cell membrane</location>
        <topology evidence="1 9">Multi-pass membrane protein</topology>
    </subcellularLocation>
</comment>
<dbReference type="RefSeq" id="WP_133033006.1">
    <property type="nucleotide sequence ID" value="NZ_BAABEI010000012.1"/>
</dbReference>
<keyword evidence="7 9" id="KW-1133">Transmembrane helix</keyword>
<dbReference type="PANTHER" id="PTHR34308">
    <property type="entry name" value="COBALAMIN BIOSYNTHESIS PROTEIN CBIB"/>
    <property type="match status" value="1"/>
</dbReference>
<dbReference type="InterPro" id="IPR004485">
    <property type="entry name" value="Cobalamin_biosynth_CobD/CbiB"/>
</dbReference>
<proteinExistence type="inferred from homology"/>
<organism evidence="10 11">
    <name type="scientific">Shinella granuli</name>
    <dbReference type="NCBI Taxonomy" id="323621"/>
    <lineage>
        <taxon>Bacteria</taxon>
        <taxon>Pseudomonadati</taxon>
        <taxon>Pseudomonadota</taxon>
        <taxon>Alphaproteobacteria</taxon>
        <taxon>Hyphomicrobiales</taxon>
        <taxon>Rhizobiaceae</taxon>
        <taxon>Shinella</taxon>
    </lineage>
</organism>
<evidence type="ECO:0000256" key="6">
    <source>
        <dbReference type="ARBA" id="ARBA00022692"/>
    </source>
</evidence>
<dbReference type="GO" id="GO:0015420">
    <property type="term" value="F:ABC-type vitamin B12 transporter activity"/>
    <property type="evidence" value="ECO:0007669"/>
    <property type="project" value="UniProtKB-UniRule"/>
</dbReference>
<comment type="pathway">
    <text evidence="2 9">Cofactor biosynthesis; adenosylcobalamin biosynthesis.</text>
</comment>
<keyword evidence="8 9" id="KW-0472">Membrane</keyword>